<dbReference type="AlphaFoldDB" id="A0A0P9AGC2"/>
<dbReference type="Proteomes" id="UP000050326">
    <property type="component" value="Unassembled WGS sequence"/>
</dbReference>
<evidence type="ECO:0008006" key="3">
    <source>
        <dbReference type="Google" id="ProtNLM"/>
    </source>
</evidence>
<proteinExistence type="predicted"/>
<dbReference type="STRING" id="36849.OXPF_19610"/>
<organism evidence="1 2">
    <name type="scientific">Oxobacter pfennigii</name>
    <dbReference type="NCBI Taxonomy" id="36849"/>
    <lineage>
        <taxon>Bacteria</taxon>
        <taxon>Bacillati</taxon>
        <taxon>Bacillota</taxon>
        <taxon>Clostridia</taxon>
        <taxon>Eubacteriales</taxon>
        <taxon>Clostridiaceae</taxon>
        <taxon>Oxobacter</taxon>
    </lineage>
</organism>
<gene>
    <name evidence="1" type="ORF">OXPF_19610</name>
</gene>
<dbReference type="EMBL" id="LKET01000030">
    <property type="protein sequence ID" value="KPU44467.1"/>
    <property type="molecule type" value="Genomic_DNA"/>
</dbReference>
<keyword evidence="2" id="KW-1185">Reference proteome</keyword>
<evidence type="ECO:0000313" key="2">
    <source>
        <dbReference type="Proteomes" id="UP000050326"/>
    </source>
</evidence>
<dbReference type="RefSeq" id="WP_054875015.1">
    <property type="nucleotide sequence ID" value="NZ_LKET01000030.1"/>
</dbReference>
<reference evidence="1 2" key="1">
    <citation type="submission" date="2015-09" db="EMBL/GenBank/DDBJ databases">
        <title>Genome sequence of Oxobacter pfennigii DSM 3222.</title>
        <authorList>
            <person name="Poehlein A."/>
            <person name="Bengelsdorf F.R."/>
            <person name="Schiel-Bengelsdorf B."/>
            <person name="Duerre P."/>
            <person name="Daniel R."/>
        </authorList>
    </citation>
    <scope>NUCLEOTIDE SEQUENCE [LARGE SCALE GENOMIC DNA]</scope>
    <source>
        <strain evidence="1 2">DSM 3222</strain>
    </source>
</reference>
<comment type="caution">
    <text evidence="1">The sequence shown here is derived from an EMBL/GenBank/DDBJ whole genome shotgun (WGS) entry which is preliminary data.</text>
</comment>
<evidence type="ECO:0000313" key="1">
    <source>
        <dbReference type="EMBL" id="KPU44467.1"/>
    </source>
</evidence>
<protein>
    <recommendedName>
        <fullName evidence="3">Helix-turn-helix domain protein</fullName>
    </recommendedName>
</protein>
<sequence>MNGFINVHQAAAKWDVTPRQIQLWCKAGKFEGALKWNNRDWVIPENAERPPIVRHKHKLNKKIGGDSNNG</sequence>
<dbReference type="OrthoDB" id="9799038at2"/>
<accession>A0A0P9AGC2</accession>
<name>A0A0P9AGC2_9CLOT</name>